<dbReference type="InterPro" id="IPR013099">
    <property type="entry name" value="K_chnl_dom"/>
</dbReference>
<proteinExistence type="predicted"/>
<evidence type="ECO:0000256" key="6">
    <source>
        <dbReference type="ARBA" id="ARBA00023065"/>
    </source>
</evidence>
<keyword evidence="2" id="KW-0813">Transport</keyword>
<dbReference type="InterPro" id="IPR036122">
    <property type="entry name" value="CaM-bd_dom_sf"/>
</dbReference>
<feature type="transmembrane region" description="Helical" evidence="9">
    <location>
        <begin position="188"/>
        <end position="213"/>
    </location>
</feature>
<keyword evidence="5 9" id="KW-1133">Transmembrane helix</keyword>
<evidence type="ECO:0000259" key="10">
    <source>
        <dbReference type="SMART" id="SM01053"/>
    </source>
</evidence>
<feature type="transmembrane region" description="Helical" evidence="9">
    <location>
        <begin position="104"/>
        <end position="124"/>
    </location>
</feature>
<dbReference type="InterPro" id="IPR015449">
    <property type="entry name" value="K_chnl_Ca-activ_SK"/>
</dbReference>
<gene>
    <name evidence="11" type="primary">LOC115619018</name>
</gene>
<reference evidence="11" key="3">
    <citation type="submission" date="2025-09" db="UniProtKB">
        <authorList>
            <consortium name="Ensembl"/>
        </authorList>
    </citation>
    <scope>IDENTIFICATION</scope>
</reference>
<dbReference type="InterPro" id="IPR004178">
    <property type="entry name" value="CaM-bd_dom"/>
</dbReference>
<reference evidence="11" key="2">
    <citation type="submission" date="2025-08" db="UniProtKB">
        <authorList>
            <consortium name="Ensembl"/>
        </authorList>
    </citation>
    <scope>IDENTIFICATION</scope>
</reference>
<evidence type="ECO:0000256" key="9">
    <source>
        <dbReference type="SAM" id="Phobius"/>
    </source>
</evidence>
<keyword evidence="4" id="KW-0112">Calmodulin-binding</keyword>
<dbReference type="GeneTree" id="ENSGT00950000182904"/>
<feature type="domain" description="Calmodulin-binding" evidence="10">
    <location>
        <begin position="142"/>
        <end position="207"/>
    </location>
</feature>
<evidence type="ECO:0000256" key="7">
    <source>
        <dbReference type="ARBA" id="ARBA00023136"/>
    </source>
</evidence>
<feature type="transmembrane region" description="Helical" evidence="9">
    <location>
        <begin position="273"/>
        <end position="294"/>
    </location>
</feature>
<dbReference type="Proteomes" id="UP000472266">
    <property type="component" value="Chromosome 13"/>
</dbReference>
<evidence type="ECO:0000313" key="12">
    <source>
        <dbReference type="Proteomes" id="UP000472266"/>
    </source>
</evidence>
<dbReference type="FunFam" id="1.10.287.70:FF:000152">
    <property type="entry name" value="Small conductance calcium-activated potassium channel protein 2"/>
    <property type="match status" value="1"/>
</dbReference>
<evidence type="ECO:0000256" key="1">
    <source>
        <dbReference type="ARBA" id="ARBA00004141"/>
    </source>
</evidence>
<dbReference type="AlphaFoldDB" id="A0A672THI0"/>
<dbReference type="SUPFAM" id="SSF81324">
    <property type="entry name" value="Voltage-gated potassium channels"/>
    <property type="match status" value="1"/>
</dbReference>
<dbReference type="FunFam" id="1.10.287.70:FF:000175">
    <property type="entry name" value="small conductance calcium-activated potassium channel protein 1"/>
    <property type="match status" value="1"/>
</dbReference>
<sequence length="355" mass="40123">MFLRLYLIARVMLLHSKLFTDASSRSIGALNKINFNTRFVMKTLMTICPGTVLLVFSISLWIIAAWTVRDVTSNFLGAMWLISITFLSIGYGDMVPNTYCGKGVCLLTGIMGAGCTALVVAVVARKLELTKAEKHVHNFMMDTQLTKRVKNAAANVLRETWLIYKSTKLVKKIDHAKVRKHQRKFLQAIHHISAFSSLLSLSSSLSLALSLFLSDKIKHAPPHPVLSLCLSQLLVLSLLSSSSPAHPARFLSPFFLSFSLLSHPSLTITHPLLLLLSISWFLFVFSFSCLPLLLFFSCTLFLLFAHSSFLAHTFLPSHMFFFFQSKKKDKVLLYYLLRKENTLVMYVQHRVIQKC</sequence>
<keyword evidence="12" id="KW-1185">Reference proteome</keyword>
<dbReference type="GO" id="GO:0016020">
    <property type="term" value="C:membrane"/>
    <property type="evidence" value="ECO:0007669"/>
    <property type="project" value="UniProtKB-SubCell"/>
</dbReference>
<feature type="transmembrane region" description="Helical" evidence="9">
    <location>
        <begin position="74"/>
        <end position="92"/>
    </location>
</feature>
<keyword evidence="3 9" id="KW-0812">Transmembrane</keyword>
<dbReference type="GO" id="GO:0005516">
    <property type="term" value="F:calmodulin binding"/>
    <property type="evidence" value="ECO:0007669"/>
    <property type="project" value="UniProtKB-KW"/>
</dbReference>
<dbReference type="GO" id="GO:0016286">
    <property type="term" value="F:small conductance calcium-activated potassium channel activity"/>
    <property type="evidence" value="ECO:0007669"/>
    <property type="project" value="InterPro"/>
</dbReference>
<evidence type="ECO:0000256" key="3">
    <source>
        <dbReference type="ARBA" id="ARBA00022692"/>
    </source>
</evidence>
<feature type="transmembrane region" description="Helical" evidence="9">
    <location>
        <begin position="300"/>
        <end position="323"/>
    </location>
</feature>
<keyword evidence="7 9" id="KW-0472">Membrane</keyword>
<accession>A0A672THI0</accession>
<dbReference type="Ensembl" id="ENSSHBT00005001292.1">
    <property type="protein sequence ID" value="ENSSHBP00005001061.1"/>
    <property type="gene ID" value="ENSSHBG00005000975.1"/>
</dbReference>
<evidence type="ECO:0000256" key="5">
    <source>
        <dbReference type="ARBA" id="ARBA00022989"/>
    </source>
</evidence>
<dbReference type="Gene3D" id="1.10.287.70">
    <property type="match status" value="2"/>
</dbReference>
<comment type="subcellular location">
    <subcellularLocation>
        <location evidence="1">Membrane</location>
        <topology evidence="1">Multi-pass membrane protein</topology>
    </subcellularLocation>
</comment>
<keyword evidence="8" id="KW-0407">Ion channel</keyword>
<feature type="transmembrane region" description="Helical" evidence="9">
    <location>
        <begin position="44"/>
        <end position="68"/>
    </location>
</feature>
<reference evidence="11 12" key="1">
    <citation type="submission" date="2019-11" db="EMBL/GenBank/DDBJ databases">
        <title>Strigops habroptila (kakapo) genome, bStrHab1, primary haplotype, v2.</title>
        <authorList>
            <person name="Jarvis E.D."/>
            <person name="Howard J."/>
            <person name="Rhie A."/>
            <person name="Phillippy A."/>
            <person name="Korlach J."/>
            <person name="Digby A."/>
            <person name="Iorns D."/>
            <person name="Eason D."/>
            <person name="Robertson B."/>
            <person name="Raemaekers T."/>
            <person name="Howe K."/>
            <person name="Lewin H."/>
            <person name="Damas J."/>
            <person name="Hastie A."/>
            <person name="Tracey A."/>
            <person name="Chow W."/>
            <person name="Fedrigo O."/>
        </authorList>
    </citation>
    <scope>NUCLEOTIDE SEQUENCE [LARGE SCALE GENOMIC DNA]</scope>
</reference>
<dbReference type="PANTHER" id="PTHR10153">
    <property type="entry name" value="SMALL CONDUCTANCE CALCIUM-ACTIVATED POTASSIUM CHANNEL"/>
    <property type="match status" value="1"/>
</dbReference>
<evidence type="ECO:0000313" key="11">
    <source>
        <dbReference type="Ensembl" id="ENSSHBP00005001061.1"/>
    </source>
</evidence>
<dbReference type="SUPFAM" id="SSF81327">
    <property type="entry name" value="Small-conductance potassium channel"/>
    <property type="match status" value="1"/>
</dbReference>
<protein>
    <recommendedName>
        <fullName evidence="10">Calmodulin-binding domain-containing protein</fullName>
    </recommendedName>
</protein>
<keyword evidence="6" id="KW-0406">Ion transport</keyword>
<evidence type="ECO:0000256" key="4">
    <source>
        <dbReference type="ARBA" id="ARBA00022860"/>
    </source>
</evidence>
<dbReference type="SMART" id="SM01053">
    <property type="entry name" value="CaMBD"/>
    <property type="match status" value="1"/>
</dbReference>
<organism evidence="11 12">
    <name type="scientific">Strigops habroptila</name>
    <name type="common">Kakapo</name>
    <dbReference type="NCBI Taxonomy" id="2489341"/>
    <lineage>
        <taxon>Eukaryota</taxon>
        <taxon>Metazoa</taxon>
        <taxon>Chordata</taxon>
        <taxon>Craniata</taxon>
        <taxon>Vertebrata</taxon>
        <taxon>Euteleostomi</taxon>
        <taxon>Archelosauria</taxon>
        <taxon>Archosauria</taxon>
        <taxon>Dinosauria</taxon>
        <taxon>Saurischia</taxon>
        <taxon>Theropoda</taxon>
        <taxon>Coelurosauria</taxon>
        <taxon>Aves</taxon>
        <taxon>Neognathae</taxon>
        <taxon>Neoaves</taxon>
        <taxon>Telluraves</taxon>
        <taxon>Australaves</taxon>
        <taxon>Psittaciformes</taxon>
        <taxon>Psittacidae</taxon>
        <taxon>Strigops</taxon>
    </lineage>
</organism>
<dbReference type="Pfam" id="PF07885">
    <property type="entry name" value="Ion_trans_2"/>
    <property type="match status" value="1"/>
</dbReference>
<evidence type="ECO:0000256" key="2">
    <source>
        <dbReference type="ARBA" id="ARBA00022448"/>
    </source>
</evidence>
<name>A0A672THI0_STRHB</name>
<evidence type="ECO:0000256" key="8">
    <source>
        <dbReference type="ARBA" id="ARBA00023303"/>
    </source>
</evidence>
<dbReference type="Pfam" id="PF02888">
    <property type="entry name" value="CaMBD"/>
    <property type="match status" value="1"/>
</dbReference>